<dbReference type="RefSeq" id="WP_194503807.1">
    <property type="nucleotide sequence ID" value="NZ_JADIVZ010000006.1"/>
</dbReference>
<evidence type="ECO:0008006" key="3">
    <source>
        <dbReference type="Google" id="ProtNLM"/>
    </source>
</evidence>
<dbReference type="EMBL" id="JADIVZ010000006">
    <property type="protein sequence ID" value="MBF4162535.1"/>
    <property type="molecule type" value="Genomic_DNA"/>
</dbReference>
<dbReference type="AlphaFoldDB" id="A0A930V0Q0"/>
<keyword evidence="2" id="KW-1185">Reference proteome</keyword>
<dbReference type="Proteomes" id="UP000656804">
    <property type="component" value="Unassembled WGS sequence"/>
</dbReference>
<protein>
    <recommendedName>
        <fullName evidence="3">Sulfotransferase family protein</fullName>
    </recommendedName>
</protein>
<accession>A0A930V0Q0</accession>
<evidence type="ECO:0000313" key="2">
    <source>
        <dbReference type="Proteomes" id="UP000656804"/>
    </source>
</evidence>
<gene>
    <name evidence="1" type="ORF">ISG29_12625</name>
</gene>
<organism evidence="1 2">
    <name type="scientific">Nocardioides acrostichi</name>
    <dbReference type="NCBI Taxonomy" id="2784339"/>
    <lineage>
        <taxon>Bacteria</taxon>
        <taxon>Bacillati</taxon>
        <taxon>Actinomycetota</taxon>
        <taxon>Actinomycetes</taxon>
        <taxon>Propionibacteriales</taxon>
        <taxon>Nocardioidaceae</taxon>
        <taxon>Nocardioides</taxon>
    </lineage>
</organism>
<dbReference type="SUPFAM" id="SSF52540">
    <property type="entry name" value="P-loop containing nucleoside triphosphate hydrolases"/>
    <property type="match status" value="1"/>
</dbReference>
<dbReference type="InterPro" id="IPR027417">
    <property type="entry name" value="P-loop_NTPase"/>
</dbReference>
<comment type="caution">
    <text evidence="1">The sequence shown here is derived from an EMBL/GenBank/DDBJ whole genome shotgun (WGS) entry which is preliminary data.</text>
</comment>
<dbReference type="Gene3D" id="3.40.50.300">
    <property type="entry name" value="P-loop containing nucleotide triphosphate hydrolases"/>
    <property type="match status" value="1"/>
</dbReference>
<evidence type="ECO:0000313" key="1">
    <source>
        <dbReference type="EMBL" id="MBF4162535.1"/>
    </source>
</evidence>
<reference evidence="1" key="1">
    <citation type="submission" date="2020-11" db="EMBL/GenBank/DDBJ databases">
        <title>Nocardioides sp. CBS4Y-1, whole genome shotgun sequence.</title>
        <authorList>
            <person name="Tuo L."/>
        </authorList>
    </citation>
    <scope>NUCLEOTIDE SEQUENCE</scope>
    <source>
        <strain evidence="1">CBS4Y-1</strain>
    </source>
</reference>
<sequence length="327" mass="35309">MPDPAAATQSALPQGRRRFIVVTGMPRSGTTGVGTALGYAPGAASLYEPLNPESGLTSVHDYFVLPPRGRVEDDATLVRQLRGVFGVSLRTRRGIWPHDPVWKRVVKQVTGSTSRTSAVRIRLDPRVRTVIWKDPFAALLVPTLATQLAIPAVVTVRSPEASAASFKRLGWHFDLPRVVRGLREAVGPASFLEGLEPHQGSDDAVVIGALLWRLVYGYLDHALPADASSLVHWVGSRALLADPAATYATLYTGLGLTTTPEARAAIARDYADEGSGEPRAGVTHDKGRNVQQANDYWSKVLSDDDRRRVADLTADVRAGVERRTGAL</sequence>
<name>A0A930V0Q0_9ACTN</name>
<proteinExistence type="predicted"/>